<gene>
    <name evidence="2" type="ORF">C493_14918</name>
</gene>
<dbReference type="EMBL" id="AOHZ01000068">
    <property type="protein sequence ID" value="ELY53330.1"/>
    <property type="molecule type" value="Genomic_DNA"/>
</dbReference>
<name>L9WV44_9EURY</name>
<dbReference type="RefSeq" id="WP_007260251.1">
    <property type="nucleotide sequence ID" value="NZ_AOHZ01000068.1"/>
</dbReference>
<keyword evidence="1" id="KW-0472">Membrane</keyword>
<protein>
    <submittedName>
        <fullName evidence="2">Uncharacterized protein</fullName>
    </submittedName>
</protein>
<accession>L9WV44</accession>
<feature type="transmembrane region" description="Helical" evidence="1">
    <location>
        <begin position="17"/>
        <end position="38"/>
    </location>
</feature>
<organism evidence="2 3">
    <name type="scientific">Natronolimnohabitans innermongolicus JCM 12255</name>
    <dbReference type="NCBI Taxonomy" id="1227499"/>
    <lineage>
        <taxon>Archaea</taxon>
        <taxon>Methanobacteriati</taxon>
        <taxon>Methanobacteriota</taxon>
        <taxon>Stenosarchaea group</taxon>
        <taxon>Halobacteria</taxon>
        <taxon>Halobacteriales</taxon>
        <taxon>Natrialbaceae</taxon>
        <taxon>Natronolimnohabitans</taxon>
    </lineage>
</organism>
<evidence type="ECO:0000256" key="1">
    <source>
        <dbReference type="SAM" id="Phobius"/>
    </source>
</evidence>
<keyword evidence="3" id="KW-1185">Reference proteome</keyword>
<comment type="caution">
    <text evidence="2">The sequence shown here is derived from an EMBL/GenBank/DDBJ whole genome shotgun (WGS) entry which is preliminary data.</text>
</comment>
<proteinExistence type="predicted"/>
<evidence type="ECO:0000313" key="2">
    <source>
        <dbReference type="EMBL" id="ELY53330.1"/>
    </source>
</evidence>
<dbReference type="eggNOG" id="arCOG11150">
    <property type="taxonomic scope" value="Archaea"/>
</dbReference>
<dbReference type="Proteomes" id="UP000011602">
    <property type="component" value="Unassembled WGS sequence"/>
</dbReference>
<keyword evidence="1" id="KW-0812">Transmembrane</keyword>
<reference evidence="2 3" key="1">
    <citation type="journal article" date="2014" name="PLoS Genet.">
        <title>Phylogenetically driven sequencing of extremely halophilic archaea reveals strategies for static and dynamic osmo-response.</title>
        <authorList>
            <person name="Becker E.A."/>
            <person name="Seitzer P.M."/>
            <person name="Tritt A."/>
            <person name="Larsen D."/>
            <person name="Krusor M."/>
            <person name="Yao A.I."/>
            <person name="Wu D."/>
            <person name="Madern D."/>
            <person name="Eisen J.A."/>
            <person name="Darling A.E."/>
            <person name="Facciotti M.T."/>
        </authorList>
    </citation>
    <scope>NUCLEOTIDE SEQUENCE [LARGE SCALE GENOMIC DNA]</scope>
    <source>
        <strain evidence="2 3">JCM 12255</strain>
    </source>
</reference>
<keyword evidence="1" id="KW-1133">Transmembrane helix</keyword>
<dbReference type="AlphaFoldDB" id="L9WV44"/>
<evidence type="ECO:0000313" key="3">
    <source>
        <dbReference type="Proteomes" id="UP000011602"/>
    </source>
</evidence>
<sequence>MDVNELLEGESLTGRQAAIIFFTFLAIILVAAFFLILFSDFFRGLF</sequence>